<keyword evidence="8" id="KW-1133">Transmembrane helix</keyword>
<keyword evidence="5 6" id="KW-0408">Iron</keyword>
<dbReference type="InterPro" id="IPR002401">
    <property type="entry name" value="Cyt_P450_E_grp-I"/>
</dbReference>
<dbReference type="InterPro" id="IPR036396">
    <property type="entry name" value="Cyt_P450_sf"/>
</dbReference>
<dbReference type="InterPro" id="IPR017972">
    <property type="entry name" value="Cyt_P450_CS"/>
</dbReference>
<comment type="caution">
    <text evidence="9">The sequence shown here is derived from an EMBL/GenBank/DDBJ whole genome shotgun (WGS) entry which is preliminary data.</text>
</comment>
<feature type="binding site" description="axial binding residue" evidence="6">
    <location>
        <position position="527"/>
    </location>
    <ligand>
        <name>heme</name>
        <dbReference type="ChEBI" id="CHEBI:30413"/>
    </ligand>
    <ligandPart>
        <name>Fe</name>
        <dbReference type="ChEBI" id="CHEBI:18248"/>
    </ligandPart>
</feature>
<reference evidence="9 10" key="1">
    <citation type="submission" date="2013-03" db="EMBL/GenBank/DDBJ databases">
        <title>The Genome Sequence of Cladophialophora psammophila CBS 110553.</title>
        <authorList>
            <consortium name="The Broad Institute Genomics Platform"/>
            <person name="Cuomo C."/>
            <person name="de Hoog S."/>
            <person name="Gorbushina A."/>
            <person name="Walker B."/>
            <person name="Young S.K."/>
            <person name="Zeng Q."/>
            <person name="Gargeya S."/>
            <person name="Fitzgerald M."/>
            <person name="Haas B."/>
            <person name="Abouelleil A."/>
            <person name="Allen A.W."/>
            <person name="Alvarado L."/>
            <person name="Arachchi H.M."/>
            <person name="Berlin A.M."/>
            <person name="Chapman S.B."/>
            <person name="Gainer-Dewar J."/>
            <person name="Goldberg J."/>
            <person name="Griggs A."/>
            <person name="Gujja S."/>
            <person name="Hansen M."/>
            <person name="Howarth C."/>
            <person name="Imamovic A."/>
            <person name="Ireland A."/>
            <person name="Larimer J."/>
            <person name="McCowan C."/>
            <person name="Murphy C."/>
            <person name="Pearson M."/>
            <person name="Poon T.W."/>
            <person name="Priest M."/>
            <person name="Roberts A."/>
            <person name="Saif S."/>
            <person name="Shea T."/>
            <person name="Sisk P."/>
            <person name="Sykes S."/>
            <person name="Wortman J."/>
            <person name="Nusbaum C."/>
            <person name="Birren B."/>
        </authorList>
    </citation>
    <scope>NUCLEOTIDE SEQUENCE [LARGE SCALE GENOMIC DNA]</scope>
    <source>
        <strain evidence="9 10">CBS 110553</strain>
    </source>
</reference>
<feature type="transmembrane region" description="Helical" evidence="8">
    <location>
        <begin position="98"/>
        <end position="115"/>
    </location>
</feature>
<dbReference type="Proteomes" id="UP000019471">
    <property type="component" value="Unassembled WGS sequence"/>
</dbReference>
<dbReference type="eggNOG" id="KOG0157">
    <property type="taxonomic scope" value="Eukaryota"/>
</dbReference>
<keyword evidence="6 7" id="KW-0349">Heme</keyword>
<comment type="cofactor">
    <cofactor evidence="1 6">
        <name>heme</name>
        <dbReference type="ChEBI" id="CHEBI:30413"/>
    </cofactor>
</comment>
<evidence type="ECO:0000256" key="5">
    <source>
        <dbReference type="ARBA" id="ARBA00023004"/>
    </source>
</evidence>
<dbReference type="AlphaFoldDB" id="W9WVR0"/>
<evidence type="ECO:0000256" key="4">
    <source>
        <dbReference type="ARBA" id="ARBA00023002"/>
    </source>
</evidence>
<evidence type="ECO:0000313" key="10">
    <source>
        <dbReference type="Proteomes" id="UP000019471"/>
    </source>
</evidence>
<dbReference type="CDD" id="cd11060">
    <property type="entry name" value="CYP57A1-like"/>
    <property type="match status" value="1"/>
</dbReference>
<dbReference type="InterPro" id="IPR050121">
    <property type="entry name" value="Cytochrome_P450_monoxygenase"/>
</dbReference>
<dbReference type="OrthoDB" id="3934656at2759"/>
<name>W9WVR0_9EURO</name>
<gene>
    <name evidence="9" type="ORF">A1O5_08540</name>
</gene>
<dbReference type="Pfam" id="PF00067">
    <property type="entry name" value="p450"/>
    <property type="match status" value="1"/>
</dbReference>
<dbReference type="GeneID" id="19193239"/>
<keyword evidence="8" id="KW-0472">Membrane</keyword>
<evidence type="ECO:0008006" key="11">
    <source>
        <dbReference type="Google" id="ProtNLM"/>
    </source>
</evidence>
<dbReference type="PRINTS" id="PR00463">
    <property type="entry name" value="EP450I"/>
</dbReference>
<dbReference type="EMBL" id="AMGX01000013">
    <property type="protein sequence ID" value="EXJ68746.1"/>
    <property type="molecule type" value="Genomic_DNA"/>
</dbReference>
<dbReference type="GO" id="GO:0004497">
    <property type="term" value="F:monooxygenase activity"/>
    <property type="evidence" value="ECO:0007669"/>
    <property type="project" value="UniProtKB-KW"/>
</dbReference>
<sequence length="582" mass="65988">MATAANNDAHFVKCLSPVSAPGQSERTRFQRFEVSQSAQFELSVQHFGVGEFLPSSCRIHILPHSFITVAIMTSLDASGAHLSLASLRLGEVAANRQILFLPVLALLIYILYQRYVSPLSKVPGPFLASFTNLWWLSTVLKGEQHLDCLRLHREYGPFVRIGPNQVMIADPEAFKKIYGAGNNFQKSDFYKPFKAKLKWSLTAETDGHVHSQNRRMVSRPYSMDSIRSLEGFVEQVIEHFLEKMKPMTNRPFDLGEWLALFAIGNITEISFAKSFNYLDKGDADGILALSKVVFASANWVGVVPWVYRIHHLTSGWTGNWLGVTMRSIKFRALAQKKVQEHQLLQDENEDHKSILGYLQDLRRKKPDEFSEYAMTSALTSNIFAGSDTTAIALRAMIYNLLSHPLYLQRFLHELKERQMMGEISDPIRLHEAEAWPFLQAIMYESLRLHPPFAAPLPRVVPQGGLVAKDVFLPPGTVVGTNAWAIHRRPEIFGDNVDEFCPERWMDSATKSELQRYFFAFGGGARTCLGRNIVWLEMSKFLPTLFMHFDLKLVDPKAPMPVKNIFLAFQEGPYVIMTDKGGE</sequence>
<dbReference type="RefSeq" id="XP_007747312.1">
    <property type="nucleotide sequence ID" value="XM_007749122.1"/>
</dbReference>
<protein>
    <recommendedName>
        <fullName evidence="11">Cytochrome P450 oxidoreductase</fullName>
    </recommendedName>
</protein>
<evidence type="ECO:0000256" key="8">
    <source>
        <dbReference type="SAM" id="Phobius"/>
    </source>
</evidence>
<proteinExistence type="inferred from homology"/>
<evidence type="ECO:0000256" key="2">
    <source>
        <dbReference type="ARBA" id="ARBA00010617"/>
    </source>
</evidence>
<accession>W9WVR0</accession>
<dbReference type="PANTHER" id="PTHR24305:SF232">
    <property type="entry name" value="P450, PUTATIVE (EUROFUNG)-RELATED"/>
    <property type="match status" value="1"/>
</dbReference>
<evidence type="ECO:0000256" key="3">
    <source>
        <dbReference type="ARBA" id="ARBA00022723"/>
    </source>
</evidence>
<dbReference type="Gene3D" id="1.10.630.10">
    <property type="entry name" value="Cytochrome P450"/>
    <property type="match status" value="1"/>
</dbReference>
<dbReference type="HOGENOM" id="CLU_001570_14_0_1"/>
<comment type="similarity">
    <text evidence="2 7">Belongs to the cytochrome P450 family.</text>
</comment>
<keyword evidence="10" id="KW-1185">Reference proteome</keyword>
<dbReference type="GO" id="GO:0016705">
    <property type="term" value="F:oxidoreductase activity, acting on paired donors, with incorporation or reduction of molecular oxygen"/>
    <property type="evidence" value="ECO:0007669"/>
    <property type="project" value="InterPro"/>
</dbReference>
<dbReference type="STRING" id="1182543.W9WVR0"/>
<keyword evidence="4 7" id="KW-0560">Oxidoreductase</keyword>
<keyword evidence="8" id="KW-0812">Transmembrane</keyword>
<dbReference type="GO" id="GO:0020037">
    <property type="term" value="F:heme binding"/>
    <property type="evidence" value="ECO:0007669"/>
    <property type="project" value="InterPro"/>
</dbReference>
<dbReference type="InterPro" id="IPR001128">
    <property type="entry name" value="Cyt_P450"/>
</dbReference>
<dbReference type="PROSITE" id="PS00086">
    <property type="entry name" value="CYTOCHROME_P450"/>
    <property type="match status" value="1"/>
</dbReference>
<dbReference type="PANTHER" id="PTHR24305">
    <property type="entry name" value="CYTOCHROME P450"/>
    <property type="match status" value="1"/>
</dbReference>
<dbReference type="PRINTS" id="PR00385">
    <property type="entry name" value="P450"/>
</dbReference>
<evidence type="ECO:0000256" key="7">
    <source>
        <dbReference type="RuleBase" id="RU000461"/>
    </source>
</evidence>
<dbReference type="SUPFAM" id="SSF48264">
    <property type="entry name" value="Cytochrome P450"/>
    <property type="match status" value="1"/>
</dbReference>
<evidence type="ECO:0000256" key="6">
    <source>
        <dbReference type="PIRSR" id="PIRSR602401-1"/>
    </source>
</evidence>
<evidence type="ECO:0000313" key="9">
    <source>
        <dbReference type="EMBL" id="EXJ68746.1"/>
    </source>
</evidence>
<evidence type="ECO:0000256" key="1">
    <source>
        <dbReference type="ARBA" id="ARBA00001971"/>
    </source>
</evidence>
<organism evidence="9 10">
    <name type="scientific">Cladophialophora psammophila CBS 110553</name>
    <dbReference type="NCBI Taxonomy" id="1182543"/>
    <lineage>
        <taxon>Eukaryota</taxon>
        <taxon>Fungi</taxon>
        <taxon>Dikarya</taxon>
        <taxon>Ascomycota</taxon>
        <taxon>Pezizomycotina</taxon>
        <taxon>Eurotiomycetes</taxon>
        <taxon>Chaetothyriomycetidae</taxon>
        <taxon>Chaetothyriales</taxon>
        <taxon>Herpotrichiellaceae</taxon>
        <taxon>Cladophialophora</taxon>
    </lineage>
</organism>
<dbReference type="GO" id="GO:0005506">
    <property type="term" value="F:iron ion binding"/>
    <property type="evidence" value="ECO:0007669"/>
    <property type="project" value="InterPro"/>
</dbReference>
<keyword evidence="7" id="KW-0503">Monooxygenase</keyword>
<keyword evidence="3 6" id="KW-0479">Metal-binding</keyword>